<feature type="transmembrane region" description="Helical" evidence="6">
    <location>
        <begin position="116"/>
        <end position="133"/>
    </location>
</feature>
<protein>
    <submittedName>
        <fullName evidence="7">Rod shape-determining protein RodA</fullName>
    </submittedName>
</protein>
<feature type="transmembrane region" description="Helical" evidence="6">
    <location>
        <begin position="202"/>
        <end position="219"/>
    </location>
</feature>
<feature type="transmembrane region" description="Helical" evidence="6">
    <location>
        <begin position="77"/>
        <end position="96"/>
    </location>
</feature>
<keyword evidence="8" id="KW-1185">Reference proteome</keyword>
<feature type="transmembrane region" description="Helical" evidence="6">
    <location>
        <begin position="53"/>
        <end position="70"/>
    </location>
</feature>
<evidence type="ECO:0000256" key="5">
    <source>
        <dbReference type="ARBA" id="ARBA00023136"/>
    </source>
</evidence>
<keyword evidence="3" id="KW-0133">Cell shape</keyword>
<keyword evidence="4 6" id="KW-1133">Transmembrane helix</keyword>
<dbReference type="Proteomes" id="UP000597038">
    <property type="component" value="Unassembled WGS sequence"/>
</dbReference>
<feature type="transmembrane region" description="Helical" evidence="6">
    <location>
        <begin position="324"/>
        <end position="342"/>
    </location>
</feature>
<name>A0ABS0QPX5_9STAP</name>
<feature type="transmembrane region" description="Helical" evidence="6">
    <location>
        <begin position="362"/>
        <end position="384"/>
    </location>
</feature>
<dbReference type="InterPro" id="IPR001182">
    <property type="entry name" value="FtsW/RodA"/>
</dbReference>
<organism evidence="7 8">
    <name type="scientific">Staphylococcus felis</name>
    <dbReference type="NCBI Taxonomy" id="46127"/>
    <lineage>
        <taxon>Bacteria</taxon>
        <taxon>Bacillati</taxon>
        <taxon>Bacillota</taxon>
        <taxon>Bacilli</taxon>
        <taxon>Bacillales</taxon>
        <taxon>Staphylococcaceae</taxon>
        <taxon>Staphylococcus</taxon>
    </lineage>
</organism>
<feature type="transmembrane region" description="Helical" evidence="6">
    <location>
        <begin position="154"/>
        <end position="171"/>
    </location>
</feature>
<feature type="transmembrane region" description="Helical" evidence="6">
    <location>
        <begin position="20"/>
        <end position="41"/>
    </location>
</feature>
<dbReference type="PANTHER" id="PTHR30474">
    <property type="entry name" value="CELL CYCLE PROTEIN"/>
    <property type="match status" value="1"/>
</dbReference>
<keyword evidence="2 6" id="KW-0812">Transmembrane</keyword>
<evidence type="ECO:0000256" key="3">
    <source>
        <dbReference type="ARBA" id="ARBA00022960"/>
    </source>
</evidence>
<evidence type="ECO:0000256" key="1">
    <source>
        <dbReference type="ARBA" id="ARBA00004141"/>
    </source>
</evidence>
<dbReference type="PANTHER" id="PTHR30474:SF1">
    <property type="entry name" value="PEPTIDOGLYCAN GLYCOSYLTRANSFERASE MRDB"/>
    <property type="match status" value="1"/>
</dbReference>
<dbReference type="Pfam" id="PF01098">
    <property type="entry name" value="FTSW_RODA_SPOVE"/>
    <property type="match status" value="1"/>
</dbReference>
<feature type="transmembrane region" description="Helical" evidence="6">
    <location>
        <begin position="295"/>
        <end position="312"/>
    </location>
</feature>
<evidence type="ECO:0000313" key="7">
    <source>
        <dbReference type="EMBL" id="MBH9581296.1"/>
    </source>
</evidence>
<evidence type="ECO:0000256" key="2">
    <source>
        <dbReference type="ARBA" id="ARBA00022692"/>
    </source>
</evidence>
<evidence type="ECO:0000256" key="4">
    <source>
        <dbReference type="ARBA" id="ARBA00022989"/>
    </source>
</evidence>
<accession>A0ABS0QPX5</accession>
<proteinExistence type="predicted"/>
<sequence length="398" mass="44500">MASSRQQTQKSFFRRLDWRLLTLIATLCLMSILTIHSAMSGGQYSADFSIRQGLYYVFGAIIAFMIMVFSPKKIRKYTYIVYIIFNVLLLGLLVLPESSITPIINGAKSWYRLGPISIQPSEFMKIIIILALANVVARHNRFTFNKSFETDLKLIFKMIIVTLLPMAFILLQNDLGTTLVFLAIIAGVLIVSGITWKILVPLFGSAIVVGTSIILSILFKPEILENIAGIKTYQLGRVNSWLDPYTYSSGDGFHLTESLKAIGSGQLVGKGFNNGEVYIPENHTDFIFSVVGEEFGFLGAVVLLIVFLLLLLHLMRLALIEEDLFNKTFIVGYISLLLFHIVQNIGMTIQLLPITGIPLPFISYGGSSIWSLMTGIGVILSIYYHKTQRYQTPSNDLK</sequence>
<reference evidence="7 8" key="1">
    <citation type="submission" date="2020-12" db="EMBL/GenBank/DDBJ databases">
        <title>Genomic analysis of Staphylococcus felis from a cat with skin infection.</title>
        <authorList>
            <person name="Aslantas O."/>
            <person name="Keskin O."/>
            <person name="Buyukaltay K."/>
            <person name="Gullu Yucetepe A."/>
        </authorList>
    </citation>
    <scope>NUCLEOTIDE SEQUENCE [LARGE SCALE GENOMIC DNA]</scope>
    <source>
        <strain evidence="7 8">HARRANVET</strain>
    </source>
</reference>
<feature type="transmembrane region" description="Helical" evidence="6">
    <location>
        <begin position="177"/>
        <end position="195"/>
    </location>
</feature>
<gene>
    <name evidence="7" type="ORF">I9026_07905</name>
</gene>
<keyword evidence="5 6" id="KW-0472">Membrane</keyword>
<dbReference type="RefSeq" id="WP_115940351.1">
    <property type="nucleotide sequence ID" value="NZ_CAJUZQ010000039.1"/>
</dbReference>
<evidence type="ECO:0000313" key="8">
    <source>
        <dbReference type="Proteomes" id="UP000597038"/>
    </source>
</evidence>
<dbReference type="EMBL" id="JAEDAQ010000012">
    <property type="protein sequence ID" value="MBH9581296.1"/>
    <property type="molecule type" value="Genomic_DNA"/>
</dbReference>
<evidence type="ECO:0000256" key="6">
    <source>
        <dbReference type="SAM" id="Phobius"/>
    </source>
</evidence>
<comment type="subcellular location">
    <subcellularLocation>
        <location evidence="1">Membrane</location>
        <topology evidence="1">Multi-pass membrane protein</topology>
    </subcellularLocation>
</comment>
<comment type="caution">
    <text evidence="7">The sequence shown here is derived from an EMBL/GenBank/DDBJ whole genome shotgun (WGS) entry which is preliminary data.</text>
</comment>